<sequence length="118" mass="12939">MAADNSNPLYPVSYRPWSSQSPDRFLFLSAPNSQPLTRIAEVEGARRYQNVQIGDRFGGLTPESHGVSGYIAAIRHCRIGCHQASAGVTIIRFASGLAYLGAVGFFSAWEREGNHERV</sequence>
<evidence type="ECO:0000313" key="2">
    <source>
        <dbReference type="Proteomes" id="UP000033187"/>
    </source>
</evidence>
<dbReference type="AlphaFoldDB" id="A0A0D6JIW3"/>
<accession>A0A0D6JIW3</accession>
<dbReference type="Proteomes" id="UP000033187">
    <property type="component" value="Chromosome 1"/>
</dbReference>
<dbReference type="EMBL" id="LN829119">
    <property type="protein sequence ID" value="CPR21883.1"/>
    <property type="molecule type" value="Genomic_DNA"/>
</dbReference>
<keyword evidence="2" id="KW-1185">Reference proteome</keyword>
<dbReference type="KEGG" id="fiy:BN1229_v1_3316"/>
<evidence type="ECO:0000313" key="1">
    <source>
        <dbReference type="EMBL" id="CPR21883.1"/>
    </source>
</evidence>
<dbReference type="KEGG" id="fil:BN1229_v1_2601"/>
<name>A0A0D6JIW3_9HYPH</name>
<reference evidence="2" key="1">
    <citation type="submission" date="2015-02" db="EMBL/GenBank/DDBJ databases">
        <authorList>
            <person name="Chooi Y.-H."/>
        </authorList>
    </citation>
    <scope>NUCLEOTIDE SEQUENCE [LARGE SCALE GENOMIC DNA]</scope>
    <source>
        <strain evidence="2">strain Y</strain>
    </source>
</reference>
<proteinExistence type="predicted"/>
<protein>
    <submittedName>
        <fullName evidence="1">Uncharacterized protein</fullName>
    </submittedName>
</protein>
<organism evidence="1 2">
    <name type="scientific">Candidatus Filomicrobium marinum</name>
    <dbReference type="NCBI Taxonomy" id="1608628"/>
    <lineage>
        <taxon>Bacteria</taxon>
        <taxon>Pseudomonadati</taxon>
        <taxon>Pseudomonadota</taxon>
        <taxon>Alphaproteobacteria</taxon>
        <taxon>Hyphomicrobiales</taxon>
        <taxon>Hyphomicrobiaceae</taxon>
        <taxon>Filomicrobium</taxon>
    </lineage>
</organism>
<gene>
    <name evidence="1" type="ORF">YBN1229_v1_3316</name>
</gene>